<proteinExistence type="predicted"/>
<comment type="caution">
    <text evidence="1">The sequence shown here is derived from an EMBL/GenBank/DDBJ whole genome shotgun (WGS) entry which is preliminary data.</text>
</comment>
<dbReference type="AlphaFoldDB" id="A0A0L7LCN0"/>
<name>A0A0L7LCN0_OPEBR</name>
<reference evidence="1 2" key="1">
    <citation type="journal article" date="2015" name="Genome Biol. Evol.">
        <title>The genome of winter moth (Operophtera brumata) provides a genomic perspective on sexual dimorphism and phenology.</title>
        <authorList>
            <person name="Derks M.F."/>
            <person name="Smit S."/>
            <person name="Salis L."/>
            <person name="Schijlen E."/>
            <person name="Bossers A."/>
            <person name="Mateman C."/>
            <person name="Pijl A.S."/>
            <person name="de Ridder D."/>
            <person name="Groenen M.A."/>
            <person name="Visser M.E."/>
            <person name="Megens H.J."/>
        </authorList>
    </citation>
    <scope>NUCLEOTIDE SEQUENCE [LARGE SCALE GENOMIC DNA]</scope>
    <source>
        <strain evidence="1">WM2013NL</strain>
        <tissue evidence="1">Head and thorax</tissue>
    </source>
</reference>
<evidence type="ECO:0000313" key="2">
    <source>
        <dbReference type="Proteomes" id="UP000037510"/>
    </source>
</evidence>
<organism evidence="1 2">
    <name type="scientific">Operophtera brumata</name>
    <name type="common">Winter moth</name>
    <name type="synonym">Phalaena brumata</name>
    <dbReference type="NCBI Taxonomy" id="104452"/>
    <lineage>
        <taxon>Eukaryota</taxon>
        <taxon>Metazoa</taxon>
        <taxon>Ecdysozoa</taxon>
        <taxon>Arthropoda</taxon>
        <taxon>Hexapoda</taxon>
        <taxon>Insecta</taxon>
        <taxon>Pterygota</taxon>
        <taxon>Neoptera</taxon>
        <taxon>Endopterygota</taxon>
        <taxon>Lepidoptera</taxon>
        <taxon>Glossata</taxon>
        <taxon>Ditrysia</taxon>
        <taxon>Geometroidea</taxon>
        <taxon>Geometridae</taxon>
        <taxon>Larentiinae</taxon>
        <taxon>Operophtera</taxon>
    </lineage>
</organism>
<keyword evidence="2" id="KW-1185">Reference proteome</keyword>
<dbReference type="SUPFAM" id="SSF50630">
    <property type="entry name" value="Acid proteases"/>
    <property type="match status" value="1"/>
</dbReference>
<dbReference type="EMBL" id="JTDY01001691">
    <property type="protein sequence ID" value="KOB73149.1"/>
    <property type="molecule type" value="Genomic_DNA"/>
</dbReference>
<evidence type="ECO:0000313" key="1">
    <source>
        <dbReference type="EMBL" id="KOB73149.1"/>
    </source>
</evidence>
<dbReference type="Proteomes" id="UP000037510">
    <property type="component" value="Unassembled WGS sequence"/>
</dbReference>
<dbReference type="InterPro" id="IPR021109">
    <property type="entry name" value="Peptidase_aspartic_dom_sf"/>
</dbReference>
<dbReference type="STRING" id="104452.A0A0L7LCN0"/>
<sequence length="196" mass="22443">MNYQIKGTMVSSQLANRFSGDFFCNHDHIQLLTATGQHIAVRGEKQVEMKLGERTFQHKVIVADIVPYCILGLDFMRKHQCEIDVNQGILKCRTEEIFMERGVSGKVYCLQKMVLPPRSETIVPVRLLQASGQNRCVLIEKSDNDLPWIMARTLVRTTDNSAVRILNPSNKEHHIKKGILRRSSLDEKMPGIVQWQ</sequence>
<dbReference type="Gene3D" id="2.40.70.10">
    <property type="entry name" value="Acid Proteases"/>
    <property type="match status" value="1"/>
</dbReference>
<accession>A0A0L7LCN0</accession>
<protein>
    <submittedName>
        <fullName evidence="1">Uncharacterized protein</fullName>
    </submittedName>
</protein>
<gene>
    <name evidence="1" type="ORF">OBRU01_11159</name>
</gene>